<dbReference type="PANTHER" id="PTHR36221">
    <property type="entry name" value="DUF742 DOMAIN-CONTAINING PROTEIN"/>
    <property type="match status" value="1"/>
</dbReference>
<protein>
    <submittedName>
        <fullName evidence="1">DUF742 domain-containing protein</fullName>
    </submittedName>
</protein>
<accession>A0A6G9H8W3</accession>
<dbReference type="InterPro" id="IPR036388">
    <property type="entry name" value="WH-like_DNA-bd_sf"/>
</dbReference>
<dbReference type="Pfam" id="PF05331">
    <property type="entry name" value="DUF742"/>
    <property type="match status" value="1"/>
</dbReference>
<dbReference type="SUPFAM" id="SSF46785">
    <property type="entry name" value="Winged helix' DNA-binding domain"/>
    <property type="match status" value="1"/>
</dbReference>
<dbReference type="KEGG" id="slia:HA039_18775"/>
<dbReference type="Proteomes" id="UP000501179">
    <property type="component" value="Chromosome"/>
</dbReference>
<dbReference type="AlphaFoldDB" id="A0A6G9H8W3"/>
<gene>
    <name evidence="1" type="ORF">HA039_18775</name>
</gene>
<dbReference type="InterPro" id="IPR036390">
    <property type="entry name" value="WH_DNA-bd_sf"/>
</dbReference>
<sequence length="108" mass="11508">MRPYVVTGGRSAPSRNTFDAVTLVMILQSDLSRAGLTPEQRGVLNLCGQGALSVAEIASHLELPLSVLRIVLADLMESGHITTRSTILTARTLDRDILEAVLAGLQAL</sequence>
<dbReference type="PANTHER" id="PTHR36221:SF1">
    <property type="entry name" value="DUF742 DOMAIN-CONTAINING PROTEIN"/>
    <property type="match status" value="1"/>
</dbReference>
<reference evidence="1 2" key="1">
    <citation type="submission" date="2020-03" db="EMBL/GenBank/DDBJ databases">
        <title>A novel species.</title>
        <authorList>
            <person name="Gao J."/>
        </authorList>
    </citation>
    <scope>NUCLEOTIDE SEQUENCE [LARGE SCALE GENOMIC DNA]</scope>
    <source>
        <strain evidence="1 2">QMT-12</strain>
    </source>
</reference>
<dbReference type="InterPro" id="IPR007995">
    <property type="entry name" value="DUF742"/>
</dbReference>
<keyword evidence="2" id="KW-1185">Reference proteome</keyword>
<evidence type="ECO:0000313" key="1">
    <source>
        <dbReference type="EMBL" id="QIQ06995.1"/>
    </source>
</evidence>
<name>A0A6G9H8W3_9ACTN</name>
<dbReference type="Gene3D" id="1.10.10.10">
    <property type="entry name" value="Winged helix-like DNA-binding domain superfamily/Winged helix DNA-binding domain"/>
    <property type="match status" value="1"/>
</dbReference>
<dbReference type="EMBL" id="CP050177">
    <property type="protein sequence ID" value="QIQ06995.1"/>
    <property type="molecule type" value="Genomic_DNA"/>
</dbReference>
<organism evidence="1 2">
    <name type="scientific">Streptomyces liangshanensis</name>
    <dbReference type="NCBI Taxonomy" id="2717324"/>
    <lineage>
        <taxon>Bacteria</taxon>
        <taxon>Bacillati</taxon>
        <taxon>Actinomycetota</taxon>
        <taxon>Actinomycetes</taxon>
        <taxon>Kitasatosporales</taxon>
        <taxon>Streptomycetaceae</taxon>
        <taxon>Streptomyces</taxon>
    </lineage>
</organism>
<evidence type="ECO:0000313" key="2">
    <source>
        <dbReference type="Proteomes" id="UP000501179"/>
    </source>
</evidence>
<proteinExistence type="predicted"/>